<dbReference type="Pfam" id="PF13432">
    <property type="entry name" value="TPR_16"/>
    <property type="match status" value="1"/>
</dbReference>
<keyword evidence="2" id="KW-1185">Reference proteome</keyword>
<dbReference type="Proteomes" id="UP000031433">
    <property type="component" value="Unassembled WGS sequence"/>
</dbReference>
<name>A0A0C1QKW5_9BACT</name>
<dbReference type="EMBL" id="JXBL01000001">
    <property type="protein sequence ID" value="KIE41257.1"/>
    <property type="molecule type" value="Genomic_DNA"/>
</dbReference>
<comment type="caution">
    <text evidence="1">The sequence shown here is derived from an EMBL/GenBank/DDBJ whole genome shotgun (WGS) entry which is preliminary data.</text>
</comment>
<accession>A0A0C1QKW5</accession>
<organism evidence="1 2">
    <name type="scientific">Geobacter soli</name>
    <dbReference type="NCBI Taxonomy" id="1510391"/>
    <lineage>
        <taxon>Bacteria</taxon>
        <taxon>Pseudomonadati</taxon>
        <taxon>Thermodesulfobacteriota</taxon>
        <taxon>Desulfuromonadia</taxon>
        <taxon>Geobacterales</taxon>
        <taxon>Geobacteraceae</taxon>
        <taxon>Geobacter</taxon>
    </lineage>
</organism>
<proteinExistence type="predicted"/>
<dbReference type="RefSeq" id="WP_039642853.1">
    <property type="nucleotide sequence ID" value="NZ_JXBL01000001.1"/>
</dbReference>
<evidence type="ECO:0000313" key="1">
    <source>
        <dbReference type="EMBL" id="KIE41257.1"/>
    </source>
</evidence>
<protein>
    <submittedName>
        <fullName evidence="1">Uncharacterized protein</fullName>
    </submittedName>
</protein>
<evidence type="ECO:0000313" key="2">
    <source>
        <dbReference type="Proteomes" id="UP000031433"/>
    </source>
</evidence>
<gene>
    <name evidence="1" type="ORF">SE37_00695</name>
</gene>
<dbReference type="Gene3D" id="1.25.40.10">
    <property type="entry name" value="Tetratricopeptide repeat domain"/>
    <property type="match status" value="1"/>
</dbReference>
<sequence>MTATNTTEWFVKGVEALHHDHVYLARTCFEQAVTERQTPLSSSYLALCQAKTRGTFSDAIARAREAVAADPANPTLHHNLGCIYLLAGKRTEAIDAFRQGLRMGGGEDIIVELDRLGTRRAPPIKRLSRNHPVNKFLGIILSRLGLR</sequence>
<reference evidence="1 2" key="1">
    <citation type="submission" date="2015-01" db="EMBL/GenBank/DDBJ databases">
        <title>Genome sequence of the anaerobic bacterium Geobacter soli GSS01, a dissimilatory Fe(III) reducer from soil.</title>
        <authorList>
            <person name="Yang G."/>
            <person name="Zhou S."/>
        </authorList>
    </citation>
    <scope>NUCLEOTIDE SEQUENCE [LARGE SCALE GENOMIC DNA]</scope>
    <source>
        <strain evidence="1 2">GSS01</strain>
    </source>
</reference>
<dbReference type="SUPFAM" id="SSF48452">
    <property type="entry name" value="TPR-like"/>
    <property type="match status" value="1"/>
</dbReference>
<dbReference type="InterPro" id="IPR011990">
    <property type="entry name" value="TPR-like_helical_dom_sf"/>
</dbReference>
<dbReference type="AlphaFoldDB" id="A0A0C1QKW5"/>